<dbReference type="AlphaFoldDB" id="A0A6I4KUN0"/>
<proteinExistence type="predicted"/>
<sequence length="222" mass="22552">MMIPGILAQRRHGGGAPAAFPVIRNAQAVASTGADETLTLNYSASAGDLVIVVFGQRASASFPPSLDDTGWDLLIGNGNANAPSFVFTKVVAGGGTLTITPGLPPQYCAAVVIVIEAGTHQGAVENATSTGSGSPNPTPLTPSWGAAKTLWIATYIQAYGSTVSSYPLPNNQLHARSGTTSSNISTAMCADSQEVETLDPATFSVSNTAGYTGRTLAVRPAA</sequence>
<evidence type="ECO:0000313" key="1">
    <source>
        <dbReference type="EMBL" id="MVW75401.1"/>
    </source>
</evidence>
<dbReference type="RefSeq" id="WP_160344510.1">
    <property type="nucleotide sequence ID" value="NZ_WKJZ01000001.1"/>
</dbReference>
<name>A0A6I4KUN0_9PSED</name>
<accession>A0A6I4KUN0</accession>
<dbReference type="Proteomes" id="UP000429555">
    <property type="component" value="Unassembled WGS sequence"/>
</dbReference>
<keyword evidence="2" id="KW-1185">Reference proteome</keyword>
<evidence type="ECO:0000313" key="2">
    <source>
        <dbReference type="Proteomes" id="UP000429555"/>
    </source>
</evidence>
<comment type="caution">
    <text evidence="1">The sequence shown here is derived from an EMBL/GenBank/DDBJ whole genome shotgun (WGS) entry which is preliminary data.</text>
</comment>
<dbReference type="EMBL" id="WKJZ01000001">
    <property type="protein sequence ID" value="MVW75401.1"/>
    <property type="molecule type" value="Genomic_DNA"/>
</dbReference>
<gene>
    <name evidence="1" type="ORF">GJV18_08735</name>
</gene>
<organism evidence="1 2">
    <name type="scientific">Pseudomonas xionganensis</name>
    <dbReference type="NCBI Taxonomy" id="2654845"/>
    <lineage>
        <taxon>Bacteria</taxon>
        <taxon>Pseudomonadati</taxon>
        <taxon>Pseudomonadota</taxon>
        <taxon>Gammaproteobacteria</taxon>
        <taxon>Pseudomonadales</taxon>
        <taxon>Pseudomonadaceae</taxon>
        <taxon>Pseudomonas</taxon>
    </lineage>
</organism>
<reference evidence="1 2" key="1">
    <citation type="submission" date="2019-11" db="EMBL/GenBank/DDBJ databases">
        <title>Pseudomonas flavidum sp. nov., isolated from Baiyang Lake.</title>
        <authorList>
            <person name="Zhao Y."/>
        </authorList>
    </citation>
    <scope>NUCLEOTIDE SEQUENCE [LARGE SCALE GENOMIC DNA]</scope>
    <source>
        <strain evidence="2">R-22-3 w-18</strain>
    </source>
</reference>
<protein>
    <submittedName>
        <fullName evidence="1">Uncharacterized protein</fullName>
    </submittedName>
</protein>